<accession>A0A7X4HGD0</accession>
<proteinExistence type="predicted"/>
<dbReference type="AlphaFoldDB" id="A0A7X4HGD0"/>
<feature type="chain" id="PRO_5030569864" evidence="1">
    <location>
        <begin position="20"/>
        <end position="145"/>
    </location>
</feature>
<feature type="signal peptide" evidence="1">
    <location>
        <begin position="1"/>
        <end position="19"/>
    </location>
</feature>
<comment type="caution">
    <text evidence="2">The sequence shown here is derived from an EMBL/GenBank/DDBJ whole genome shotgun (WGS) entry which is preliminary data.</text>
</comment>
<keyword evidence="1" id="KW-0732">Signal</keyword>
<protein>
    <submittedName>
        <fullName evidence="2">Uncharacterized protein</fullName>
    </submittedName>
</protein>
<dbReference type="Proteomes" id="UP000450676">
    <property type="component" value="Unassembled WGS sequence"/>
</dbReference>
<organism evidence="2 3">
    <name type="scientific">Pseudoduganella aquatica</name>
    <dbReference type="NCBI Taxonomy" id="2660641"/>
    <lineage>
        <taxon>Bacteria</taxon>
        <taxon>Pseudomonadati</taxon>
        <taxon>Pseudomonadota</taxon>
        <taxon>Betaproteobacteria</taxon>
        <taxon>Burkholderiales</taxon>
        <taxon>Oxalobacteraceae</taxon>
        <taxon>Telluria group</taxon>
        <taxon>Pseudoduganella</taxon>
    </lineage>
</organism>
<evidence type="ECO:0000313" key="3">
    <source>
        <dbReference type="Proteomes" id="UP000450676"/>
    </source>
</evidence>
<reference evidence="2 3" key="1">
    <citation type="submission" date="2019-12" db="EMBL/GenBank/DDBJ databases">
        <title>Novel species isolated from a subtropical stream in China.</title>
        <authorList>
            <person name="Lu H."/>
        </authorList>
    </citation>
    <scope>NUCLEOTIDE SEQUENCE [LARGE SCALE GENOMIC DNA]</scope>
    <source>
        <strain evidence="2 3">FT127W</strain>
    </source>
</reference>
<evidence type="ECO:0000256" key="1">
    <source>
        <dbReference type="SAM" id="SignalP"/>
    </source>
</evidence>
<dbReference type="RefSeq" id="WP_161074734.1">
    <property type="nucleotide sequence ID" value="NZ_WWCU01000038.1"/>
</dbReference>
<sequence length="145" mass="15388">MKKIILAVLLGAASLAAVAQNMQTDESVQVPGRALKIELPALPLHMGRDQSSAFRGSYTLSNGQMLHLRQYGSGPALYAEIDQQGARKMIAASPNTFVAADRSLKVTLELKPDGDAGGEVLMRVPAQRMADGTLSQAKVISATVR</sequence>
<dbReference type="EMBL" id="WWCU01000038">
    <property type="protein sequence ID" value="MYN10444.1"/>
    <property type="molecule type" value="Genomic_DNA"/>
</dbReference>
<evidence type="ECO:0000313" key="2">
    <source>
        <dbReference type="EMBL" id="MYN10444.1"/>
    </source>
</evidence>
<name>A0A7X4HGD0_9BURK</name>
<keyword evidence="3" id="KW-1185">Reference proteome</keyword>
<gene>
    <name evidence="2" type="ORF">GTP77_24285</name>
</gene>